<accession>A0ABR2I0E5</accession>
<dbReference type="PANTHER" id="PTHR10887:SF433">
    <property type="entry name" value="DNA REPLICATION ATP-DEPENDENT HELICASE_NUCLEASE DNA2"/>
    <property type="match status" value="1"/>
</dbReference>
<feature type="region of interest" description="Disordered" evidence="23">
    <location>
        <begin position="1"/>
        <end position="164"/>
    </location>
</feature>
<evidence type="ECO:0000256" key="16">
    <source>
        <dbReference type="ARBA" id="ARBA00023125"/>
    </source>
</evidence>
<feature type="domain" description="DNA2/NAM7 helicase-like C-terminal" evidence="27">
    <location>
        <begin position="1288"/>
        <end position="1516"/>
    </location>
</feature>
<evidence type="ECO:0000256" key="8">
    <source>
        <dbReference type="ARBA" id="ARBA00022741"/>
    </source>
</evidence>
<feature type="compositionally biased region" description="Basic residues" evidence="23">
    <location>
        <begin position="137"/>
        <end position="146"/>
    </location>
</feature>
<dbReference type="InterPro" id="IPR027417">
    <property type="entry name" value="P-loop_NTPase"/>
</dbReference>
<dbReference type="Pfam" id="PF13087">
    <property type="entry name" value="AAA_12"/>
    <property type="match status" value="1"/>
</dbReference>
<evidence type="ECO:0000259" key="28">
    <source>
        <dbReference type="Pfam" id="PF21123"/>
    </source>
</evidence>
<dbReference type="CDD" id="cd22318">
    <property type="entry name" value="DNA2_N-like"/>
    <property type="match status" value="1"/>
</dbReference>
<evidence type="ECO:0000256" key="21">
    <source>
        <dbReference type="ARBA" id="ARBA00047995"/>
    </source>
</evidence>
<keyword evidence="7 22" id="KW-0479">Metal-binding</keyword>
<keyword evidence="15 22" id="KW-0411">Iron-sulfur</keyword>
<keyword evidence="19 22" id="KW-0539">Nucleus</keyword>
<keyword evidence="5 22" id="KW-0235">DNA replication</keyword>
<evidence type="ECO:0000256" key="22">
    <source>
        <dbReference type="RuleBase" id="RU367041"/>
    </source>
</evidence>
<dbReference type="EC" id="3.1.-.-" evidence="22"/>
<evidence type="ECO:0000256" key="23">
    <source>
        <dbReference type="SAM" id="MobiDB-lite"/>
    </source>
</evidence>
<comment type="cofactor">
    <cofactor evidence="1">
        <name>[4Fe-4S] cluster</name>
        <dbReference type="ChEBI" id="CHEBI:49883"/>
    </cofactor>
</comment>
<dbReference type="SUPFAM" id="SSF52540">
    <property type="entry name" value="P-loop containing nucleoside triphosphate hydrolases"/>
    <property type="match status" value="1"/>
</dbReference>
<dbReference type="InterPro" id="IPR026851">
    <property type="entry name" value="Dna2/JHS1_DEXXQ-box"/>
</dbReference>
<keyword evidence="14 22" id="KW-0408">Iron</keyword>
<dbReference type="PANTHER" id="PTHR10887">
    <property type="entry name" value="DNA2/NAM7 HELICASE FAMILY"/>
    <property type="match status" value="1"/>
</dbReference>
<proteinExistence type="inferred from homology"/>
<organism evidence="29 30">
    <name type="scientific">Apiospora arundinis</name>
    <dbReference type="NCBI Taxonomy" id="335852"/>
    <lineage>
        <taxon>Eukaryota</taxon>
        <taxon>Fungi</taxon>
        <taxon>Dikarya</taxon>
        <taxon>Ascomycota</taxon>
        <taxon>Pezizomycotina</taxon>
        <taxon>Sordariomycetes</taxon>
        <taxon>Xylariomycetidae</taxon>
        <taxon>Amphisphaeriales</taxon>
        <taxon>Apiosporaceae</taxon>
        <taxon>Apiospora</taxon>
    </lineage>
</organism>
<feature type="region of interest" description="Disordered" evidence="23">
    <location>
        <begin position="245"/>
        <end position="275"/>
    </location>
</feature>
<keyword evidence="20 22" id="KW-0511">Multifunctional enzyme</keyword>
<dbReference type="InterPro" id="IPR014808">
    <property type="entry name" value="DNA_replication_fac_Dna2_N"/>
</dbReference>
<evidence type="ECO:0000256" key="3">
    <source>
        <dbReference type="ARBA" id="ARBA00007913"/>
    </source>
</evidence>
<evidence type="ECO:0000313" key="29">
    <source>
        <dbReference type="EMBL" id="KAK8855793.1"/>
    </source>
</evidence>
<feature type="domain" description="DNA replication factor Dna2 N-terminal" evidence="25">
    <location>
        <begin position="545"/>
        <end position="747"/>
    </location>
</feature>
<dbReference type="Pfam" id="PF08696">
    <property type="entry name" value="Dna2"/>
    <property type="match status" value="1"/>
</dbReference>
<dbReference type="CDD" id="cd18808">
    <property type="entry name" value="SF1_C_Upf1"/>
    <property type="match status" value="1"/>
</dbReference>
<reference evidence="29 30" key="1">
    <citation type="journal article" date="2024" name="IMA Fungus">
        <title>Apiospora arundinis, a panoply of carbohydrate-active enzymes and secondary metabolites.</title>
        <authorList>
            <person name="Sorensen T."/>
            <person name="Petersen C."/>
            <person name="Muurmann A.T."/>
            <person name="Christiansen J.V."/>
            <person name="Brundto M.L."/>
            <person name="Overgaard C.K."/>
            <person name="Boysen A.T."/>
            <person name="Wollenberg R.D."/>
            <person name="Larsen T.O."/>
            <person name="Sorensen J.L."/>
            <person name="Nielsen K.L."/>
            <person name="Sondergaard T.E."/>
        </authorList>
    </citation>
    <scope>NUCLEOTIDE SEQUENCE [LARGE SCALE GENOMIC DNA]</scope>
    <source>
        <strain evidence="29 30">AAU 773</strain>
    </source>
</reference>
<feature type="compositionally biased region" description="Low complexity" evidence="23">
    <location>
        <begin position="316"/>
        <end position="334"/>
    </location>
</feature>
<dbReference type="EC" id="3.6.4.12" evidence="22"/>
<feature type="compositionally biased region" description="Polar residues" evidence="23">
    <location>
        <begin position="289"/>
        <end position="306"/>
    </location>
</feature>
<evidence type="ECO:0000259" key="24">
    <source>
        <dbReference type="Pfam" id="PF01930"/>
    </source>
</evidence>
<keyword evidence="17" id="KW-0496">Mitochondrion</keyword>
<evidence type="ECO:0000313" key="30">
    <source>
        <dbReference type="Proteomes" id="UP001390339"/>
    </source>
</evidence>
<evidence type="ECO:0000256" key="11">
    <source>
        <dbReference type="ARBA" id="ARBA00022801"/>
    </source>
</evidence>
<dbReference type="Gene3D" id="3.90.320.10">
    <property type="match status" value="1"/>
</dbReference>
<name>A0ABR2I0E5_9PEZI</name>
<evidence type="ECO:0000256" key="9">
    <source>
        <dbReference type="ARBA" id="ARBA00022759"/>
    </source>
</evidence>
<comment type="similarity">
    <text evidence="3 22">Belongs to the DNA2/NAM7 helicase family.</text>
</comment>
<feature type="region of interest" description="Disordered" evidence="23">
    <location>
        <begin position="289"/>
        <end position="364"/>
    </location>
</feature>
<feature type="compositionally biased region" description="Polar residues" evidence="23">
    <location>
        <begin position="122"/>
        <end position="133"/>
    </location>
</feature>
<feature type="compositionally biased region" description="Polar residues" evidence="23">
    <location>
        <begin position="83"/>
        <end position="95"/>
    </location>
</feature>
<evidence type="ECO:0000259" key="27">
    <source>
        <dbReference type="Pfam" id="PF13087"/>
    </source>
</evidence>
<keyword evidence="18 22" id="KW-0234">DNA repair</keyword>
<dbReference type="Pfam" id="PF13086">
    <property type="entry name" value="AAA_11"/>
    <property type="match status" value="2"/>
</dbReference>
<evidence type="ECO:0000256" key="1">
    <source>
        <dbReference type="ARBA" id="ARBA00001966"/>
    </source>
</evidence>
<feature type="domain" description="DUF83" evidence="24">
    <location>
        <begin position="756"/>
        <end position="857"/>
    </location>
</feature>
<comment type="subcellular location">
    <subcellularLocation>
        <location evidence="2">Mitochondrion</location>
    </subcellularLocation>
    <subcellularLocation>
        <location evidence="22">Nucleus</location>
    </subcellularLocation>
    <subcellularLocation>
        <location evidence="22">Chromosome</location>
    </subcellularLocation>
</comment>
<feature type="compositionally biased region" description="Low complexity" evidence="23">
    <location>
        <begin position="349"/>
        <end position="358"/>
    </location>
</feature>
<keyword evidence="6 22" id="KW-0540">Nuclease</keyword>
<feature type="compositionally biased region" description="Low complexity" evidence="23">
    <location>
        <begin position="147"/>
        <end position="164"/>
    </location>
</feature>
<evidence type="ECO:0000256" key="6">
    <source>
        <dbReference type="ARBA" id="ARBA00022722"/>
    </source>
</evidence>
<keyword evidence="11 22" id="KW-0378">Hydrolase</keyword>
<evidence type="ECO:0000256" key="14">
    <source>
        <dbReference type="ARBA" id="ARBA00023004"/>
    </source>
</evidence>
<evidence type="ECO:0000259" key="25">
    <source>
        <dbReference type="Pfam" id="PF08696"/>
    </source>
</evidence>
<feature type="compositionally biased region" description="Low complexity" evidence="23">
    <location>
        <begin position="266"/>
        <end position="275"/>
    </location>
</feature>
<protein>
    <recommendedName>
        <fullName evidence="22">DNA replication ATP-dependent helicase/nuclease</fullName>
        <ecNumber evidence="22">3.1.-.-</ecNumber>
        <ecNumber evidence="22">3.6.4.12</ecNumber>
    </recommendedName>
</protein>
<dbReference type="InterPro" id="IPR047187">
    <property type="entry name" value="SF1_C_Upf1"/>
</dbReference>
<dbReference type="InterPro" id="IPR022765">
    <property type="entry name" value="Dna2/Cas4_DUF83"/>
</dbReference>
<gene>
    <name evidence="29" type="ORF">PGQ11_011705</name>
</gene>
<dbReference type="Gene3D" id="2.40.30.270">
    <property type="match status" value="1"/>
</dbReference>
<evidence type="ECO:0000256" key="15">
    <source>
        <dbReference type="ARBA" id="ARBA00023014"/>
    </source>
</evidence>
<comment type="catalytic activity">
    <reaction evidence="21 22">
        <text>ATP + H2O = ADP + phosphate + H(+)</text>
        <dbReference type="Rhea" id="RHEA:13065"/>
        <dbReference type="ChEBI" id="CHEBI:15377"/>
        <dbReference type="ChEBI" id="CHEBI:15378"/>
        <dbReference type="ChEBI" id="CHEBI:30616"/>
        <dbReference type="ChEBI" id="CHEBI:43474"/>
        <dbReference type="ChEBI" id="CHEBI:456216"/>
        <dbReference type="EC" id="3.6.4.12"/>
    </reaction>
</comment>
<feature type="domain" description="DNA2/NAM7 helicase helicase" evidence="26">
    <location>
        <begin position="1112"/>
        <end position="1199"/>
    </location>
</feature>
<keyword evidence="22" id="KW-0158">Chromosome</keyword>
<evidence type="ECO:0000256" key="17">
    <source>
        <dbReference type="ARBA" id="ARBA00023128"/>
    </source>
</evidence>
<feature type="domain" description="DNA2/NAM7 helicase helicase" evidence="26">
    <location>
        <begin position="1213"/>
        <end position="1280"/>
    </location>
</feature>
<dbReference type="GO" id="GO:0004386">
    <property type="term" value="F:helicase activity"/>
    <property type="evidence" value="ECO:0007669"/>
    <property type="project" value="UniProtKB-KW"/>
</dbReference>
<keyword evidence="8 22" id="KW-0547">Nucleotide-binding</keyword>
<keyword evidence="9" id="KW-0255">Endonuclease</keyword>
<dbReference type="Pfam" id="PF21123">
    <property type="entry name" value="Dna2_Rift"/>
    <property type="match status" value="1"/>
</dbReference>
<keyword evidence="10 22" id="KW-0227">DNA damage</keyword>
<feature type="compositionally biased region" description="Polar residues" evidence="23">
    <location>
        <begin position="1"/>
        <end position="33"/>
    </location>
</feature>
<feature type="domain" description="DNA2 rift barrel" evidence="28">
    <location>
        <begin position="918"/>
        <end position="1010"/>
    </location>
</feature>
<dbReference type="InterPro" id="IPR011604">
    <property type="entry name" value="PDDEXK-like_dom_sf"/>
</dbReference>
<dbReference type="InterPro" id="IPR041677">
    <property type="entry name" value="DNA2/NAM7_AAA_11"/>
</dbReference>
<dbReference type="Gene3D" id="3.40.50.300">
    <property type="entry name" value="P-loop containing nucleotide triphosphate hydrolases"/>
    <property type="match status" value="3"/>
</dbReference>
<dbReference type="InterPro" id="IPR048459">
    <property type="entry name" value="DNA2_Rift"/>
</dbReference>
<keyword evidence="13 22" id="KW-0067">ATP-binding</keyword>
<evidence type="ECO:0000256" key="10">
    <source>
        <dbReference type="ARBA" id="ARBA00022763"/>
    </source>
</evidence>
<feature type="region of interest" description="Disordered" evidence="23">
    <location>
        <begin position="1565"/>
        <end position="1602"/>
    </location>
</feature>
<evidence type="ECO:0000256" key="7">
    <source>
        <dbReference type="ARBA" id="ARBA00022723"/>
    </source>
</evidence>
<dbReference type="InterPro" id="IPR041679">
    <property type="entry name" value="DNA2/NAM7-like_C"/>
</dbReference>
<evidence type="ECO:0000256" key="20">
    <source>
        <dbReference type="ARBA" id="ARBA00023268"/>
    </source>
</evidence>
<evidence type="ECO:0000256" key="2">
    <source>
        <dbReference type="ARBA" id="ARBA00004173"/>
    </source>
</evidence>
<dbReference type="EMBL" id="JAPCWZ010000007">
    <property type="protein sequence ID" value="KAK8855793.1"/>
    <property type="molecule type" value="Genomic_DNA"/>
</dbReference>
<evidence type="ECO:0000259" key="26">
    <source>
        <dbReference type="Pfam" id="PF13086"/>
    </source>
</evidence>
<evidence type="ECO:0000256" key="13">
    <source>
        <dbReference type="ARBA" id="ARBA00022840"/>
    </source>
</evidence>
<dbReference type="Proteomes" id="UP001390339">
    <property type="component" value="Unassembled WGS sequence"/>
</dbReference>
<evidence type="ECO:0000256" key="5">
    <source>
        <dbReference type="ARBA" id="ARBA00022705"/>
    </source>
</evidence>
<comment type="caution">
    <text evidence="29">The sequence shown here is derived from an EMBL/GenBank/DDBJ whole genome shotgun (WGS) entry which is preliminary data.</text>
</comment>
<comment type="function">
    <text evidence="22">Key enzyme involved in DNA replication and DNA repair. Involved in Okazaki fragments processing by cleaving long flaps that escape FEN1: flaps that are longer than 27 nucleotides are coated by replication protein A complex (RPA), leading to recruit DNA2 which cleaves the flap until it is too short to bind RPA and becomes a substrate for FEN1. Also involved in 5'-end resection of DNA during double-strand break (DSB) repair by mediating the cleavage of 5'-ssDNA.</text>
</comment>
<evidence type="ECO:0000256" key="12">
    <source>
        <dbReference type="ARBA" id="ARBA00022806"/>
    </source>
</evidence>
<dbReference type="InterPro" id="IPR045055">
    <property type="entry name" value="DNA2/NAM7-like"/>
</dbReference>
<keyword evidence="12 22" id="KW-0347">Helicase</keyword>
<evidence type="ECO:0000256" key="18">
    <source>
        <dbReference type="ARBA" id="ARBA00023204"/>
    </source>
</evidence>
<evidence type="ECO:0000256" key="19">
    <source>
        <dbReference type="ARBA" id="ARBA00023242"/>
    </source>
</evidence>
<keyword evidence="16 22" id="KW-0238">DNA-binding</keyword>
<keyword evidence="30" id="KW-1185">Reference proteome</keyword>
<dbReference type="Pfam" id="PF01930">
    <property type="entry name" value="Cas_Cas4"/>
    <property type="match status" value="1"/>
</dbReference>
<sequence length="1638" mass="181676">MPLQKSLSEQNRSYKSRQQWQRSKSHASANPANPATKKPLAPVSDITRNKLHAFDYRPQIPVPGDENAFVSDKTTHFKDPANDTLNQHATPNNKLAWQDLVGATEAKDEDEDTSPSERIGWDTTQDPSATSLSPMLPRKKGKKRARSSSPVSSPAAKSKSTTPAMDVKKLCAALKSPHHDPALELWDRFSMTNSSAATPLGAAHPALANMMVSSSPRPPKFLAGANPPPSDGGLRRAISCGANWPKRRRAERGEYRPSCISTVPEGSPSGGSKSSMVNILLESMTGEINKSSASQLQEDILSSPSVSKKRQRREAAPASPSKPSSQSSIASQPQNAEVELPQAADTEVSGTIGDTSSDYGDDDFDDALMELDVTMAPNNDSCLEPVMPQPDTGPTPEVAPSVLEKTMFDDDDDDDFGDVDDDVFAAAENLVVKAESSHASHGSRLDSCNEVKEWTRAQQPRSAGDVQDLGDDAFGDDFGADFDFEAAEFAATQSAKQSNVSGSLPPVVLKPKAIQRYLVTNVIDHEYDTELGRSCPEKILLVQVDRKKDTKTVHLRGDWVDTAVSPESFIHIIGEFTPSGRCIIDNDHNILILHPDQLISATVVADSFTCMRRAVLQDRVKATSEASAPLVYGTLLHEIFQEALLANQWDGPFLNKLIVGISERHVEDLYKIRVSMSDAREHLRSKMPELCSWAAAFVSDQPKADAVVQGRNGDKGLMCVSKLLDVEEHVWSPMYGLKGNIDATVQVTMRDGPQKRTLTVPFEVKTGHRATSNHQAQTALYNLLLSDRYDIEIVYGILYYMESSQTTRIPTIRHELRHMIMQRNQLACYIRERSVKLPPMKRSTNACGNCYAKVPCFIYHKLADDGDAETSAMKDKFDEVVKHLTPTHQEFFLRWEDLLTKEEKESQKLRRELWTMLSSEREKVGRCFANVMIEEGSALEEKDSPKINRYKYTFIKDTPPPGFSFMDSQLAVGEPIVVSDEQGHFALALGYVTSVRKQKISVAVDRRLHNARIRRAGFDETNNQTFASIMEVVPEGATPAQSQGMIKKPPIRYRLDKDEFSNGMATVRNNLAQVMSNNVFGSREIRRLVVDLAPPTFKTVTSQYTITGPDSLNVDQQKAIQKVMSAKDYALVLGMPGTGKTTTIAHIIRALVRQGKSVLLTSYTHSAVDNILLKLKSDKTDILRLGAPAKVHPEVRDFAILAGQPMKTFEEIHSAWHDTPIVATTCLGVSHAVFNERTFDYCIVDEASQITLPICLGPIRLAKTFVLVGDHNQLPPLVQNEQARLGGLDISLFKLLSETHPDSVVNLEHQYRMCEDVMTLSNTLIYNGRLKCGTEELRHAQLNVPDINALRQRHYFADTIALPGTPKSFCTNWQRSQCWLRSLVDPEARVRFINTDNLPSSREEAKGNRIVNPGEAQIVTQLVEALLTTGVPASDIGVMTHYRSQLSLLKHNLRTHGSSIELHTADRFQGRDKEVVVLSLVRSNESCNIGDLLKDWRRINVAFTRAKTKLLVVGSRSTLRGSGESEMVSRFVRLMEERDWVYDLPADALDNHYWHDEGATQTTAATGAMATQKSTKGQTPRKRNSPPKRAMYEGRETNNNNMRRPVAKKGRVTEQAILKGRPILQDIFSDLVSSGGGY</sequence>
<evidence type="ECO:0000256" key="4">
    <source>
        <dbReference type="ARBA" id="ARBA00022485"/>
    </source>
</evidence>
<dbReference type="CDD" id="cd18041">
    <property type="entry name" value="DEXXQc_DNA2"/>
    <property type="match status" value="1"/>
</dbReference>
<keyword evidence="4 22" id="KW-0004">4Fe-4S</keyword>